<dbReference type="InterPro" id="IPR010610">
    <property type="entry name" value="EryCIII-like_C"/>
</dbReference>
<dbReference type="RefSeq" id="WP_259056036.1">
    <property type="nucleotide sequence ID" value="NZ_JANUCT010000014.1"/>
</dbReference>
<name>A0AAE3HNP2_9GAMM</name>
<evidence type="ECO:0000313" key="2">
    <source>
        <dbReference type="EMBL" id="MCS3904022.1"/>
    </source>
</evidence>
<comment type="caution">
    <text evidence="2">The sequence shown here is derived from an EMBL/GenBank/DDBJ whole genome shotgun (WGS) entry which is preliminary data.</text>
</comment>
<protein>
    <recommendedName>
        <fullName evidence="1">Erythromycin biosynthesis protein CIII-like C-terminal domain-containing protein</fullName>
    </recommendedName>
</protein>
<proteinExistence type="predicted"/>
<dbReference type="GO" id="GO:0016757">
    <property type="term" value="F:glycosyltransferase activity"/>
    <property type="evidence" value="ECO:0007669"/>
    <property type="project" value="UniProtKB-ARBA"/>
</dbReference>
<keyword evidence="3" id="KW-1185">Reference proteome</keyword>
<evidence type="ECO:0000313" key="3">
    <source>
        <dbReference type="Proteomes" id="UP001204445"/>
    </source>
</evidence>
<dbReference type="Gene3D" id="3.40.50.2000">
    <property type="entry name" value="Glycogen Phosphorylase B"/>
    <property type="match status" value="2"/>
</dbReference>
<dbReference type="Proteomes" id="UP001204445">
    <property type="component" value="Unassembled WGS sequence"/>
</dbReference>
<organism evidence="2 3">
    <name type="scientific">Methylohalomonas lacus</name>
    <dbReference type="NCBI Taxonomy" id="398773"/>
    <lineage>
        <taxon>Bacteria</taxon>
        <taxon>Pseudomonadati</taxon>
        <taxon>Pseudomonadota</taxon>
        <taxon>Gammaproteobacteria</taxon>
        <taxon>Methylohalomonadales</taxon>
        <taxon>Methylohalomonadaceae</taxon>
        <taxon>Methylohalomonas</taxon>
    </lineage>
</organism>
<dbReference type="EMBL" id="JANUCT010000014">
    <property type="protein sequence ID" value="MCS3904022.1"/>
    <property type="molecule type" value="Genomic_DNA"/>
</dbReference>
<dbReference type="Pfam" id="PF06722">
    <property type="entry name" value="EryCIII-like_C"/>
    <property type="match status" value="1"/>
</dbReference>
<accession>A0AAE3HNP2</accession>
<evidence type="ECO:0000259" key="1">
    <source>
        <dbReference type="Pfam" id="PF06722"/>
    </source>
</evidence>
<feature type="domain" description="Erythromycin biosynthesis protein CIII-like C-terminal" evidence="1">
    <location>
        <begin position="287"/>
        <end position="374"/>
    </location>
</feature>
<sequence>MARILIAWELGGGFGHILRYKTLITHLLDQGHRVCFAARDLASVRQVLAEQRLTLVQAPISLRNSGPVAEPIENYAYILHNTGFNDPCGLSARLQAWQFIYNSVQPDLVIFDHCPTGLLAARHYSFATLQCGNGFTTPPEISPFPALRESAAGPKALLKFEQRVLANANEALKACGADRLDRLQDLLRTDRTLLLTLEALDRYGDRERGEYIGPVFADHHGKPVNWSVGRQPRVFGYLKNTKSLPTLVATMKNQPAKTVIYAPEVGQKDKDRFGGGGIRFIDTPASLPASIRDCRFVINNGNLGTVLMALLTGVPLLLLPDTLEQYLNARCVEKLGAALIAGKQSDPGTISNHVQRLLEDDSYMKQARRFASEHRDFEPGQPTLCLIEAVDGLLQTRS</sequence>
<gene>
    <name evidence="2" type="ORF">J2T55_002054</name>
</gene>
<reference evidence="2" key="1">
    <citation type="submission" date="2022-08" db="EMBL/GenBank/DDBJ databases">
        <title>Genomic Encyclopedia of Type Strains, Phase III (KMG-III): the genomes of soil and plant-associated and newly described type strains.</title>
        <authorList>
            <person name="Whitman W."/>
        </authorList>
    </citation>
    <scope>NUCLEOTIDE SEQUENCE</scope>
    <source>
        <strain evidence="2">HMT 1</strain>
    </source>
</reference>
<dbReference type="SUPFAM" id="SSF53756">
    <property type="entry name" value="UDP-Glycosyltransferase/glycogen phosphorylase"/>
    <property type="match status" value="1"/>
</dbReference>
<dbReference type="AlphaFoldDB" id="A0AAE3HNP2"/>